<evidence type="ECO:0000313" key="1">
    <source>
        <dbReference type="EMBL" id="CAK5083211.1"/>
    </source>
</evidence>
<dbReference type="EMBL" id="CAVMJV010000049">
    <property type="protein sequence ID" value="CAK5083211.1"/>
    <property type="molecule type" value="Genomic_DNA"/>
</dbReference>
<sequence>MRLYRKVLIFIRFPSFNIIVMNILQIFACSLILTMLDEPANAGCFSFISPKCYCGEYKRKDFTIKKQIVSQNQEEIELNINMKHEIGRGGFSRVCLEPCHFRVLNLQ</sequence>
<evidence type="ECO:0000313" key="2">
    <source>
        <dbReference type="Proteomes" id="UP001497535"/>
    </source>
</evidence>
<dbReference type="Proteomes" id="UP001497535">
    <property type="component" value="Unassembled WGS sequence"/>
</dbReference>
<protein>
    <submittedName>
        <fullName evidence="1">Uncharacterized protein</fullName>
    </submittedName>
</protein>
<comment type="caution">
    <text evidence="1">The sequence shown here is derived from an EMBL/GenBank/DDBJ whole genome shotgun (WGS) entry which is preliminary data.</text>
</comment>
<organism evidence="1 2">
    <name type="scientific">Meloidogyne enterolobii</name>
    <name type="common">Root-knot nematode worm</name>
    <name type="synonym">Meloidogyne mayaguensis</name>
    <dbReference type="NCBI Taxonomy" id="390850"/>
    <lineage>
        <taxon>Eukaryota</taxon>
        <taxon>Metazoa</taxon>
        <taxon>Ecdysozoa</taxon>
        <taxon>Nematoda</taxon>
        <taxon>Chromadorea</taxon>
        <taxon>Rhabditida</taxon>
        <taxon>Tylenchina</taxon>
        <taxon>Tylenchomorpha</taxon>
        <taxon>Tylenchoidea</taxon>
        <taxon>Meloidogynidae</taxon>
        <taxon>Meloidogyninae</taxon>
        <taxon>Meloidogyne</taxon>
    </lineage>
</organism>
<reference evidence="1" key="1">
    <citation type="submission" date="2023-11" db="EMBL/GenBank/DDBJ databases">
        <authorList>
            <person name="Poullet M."/>
        </authorList>
    </citation>
    <scope>NUCLEOTIDE SEQUENCE</scope>
    <source>
        <strain evidence="1">E1834</strain>
    </source>
</reference>
<gene>
    <name evidence="1" type="ORF">MENTE1834_LOCUS30532</name>
</gene>
<keyword evidence="2" id="KW-1185">Reference proteome</keyword>
<name>A0ACB0ZVQ4_MELEN</name>
<accession>A0ACB0ZVQ4</accession>
<proteinExistence type="predicted"/>